<evidence type="ECO:0000256" key="1">
    <source>
        <dbReference type="ARBA" id="ARBA00004245"/>
    </source>
</evidence>
<dbReference type="EnsemblMetazoa" id="Aqu2.1.42496_001">
    <property type="protein sequence ID" value="Aqu2.1.42496_001"/>
    <property type="gene ID" value="Aqu2.1.42496"/>
</dbReference>
<dbReference type="InterPro" id="IPR002219">
    <property type="entry name" value="PKC_DAG/PE"/>
</dbReference>
<dbReference type="KEGG" id="aqu:105314464"/>
<accession>A0A1X7VQ56</accession>
<feature type="compositionally biased region" description="Polar residues" evidence="6">
    <location>
        <begin position="162"/>
        <end position="180"/>
    </location>
</feature>
<evidence type="ECO:0000256" key="3">
    <source>
        <dbReference type="ARBA" id="ARBA00022723"/>
    </source>
</evidence>
<evidence type="ECO:0000256" key="5">
    <source>
        <dbReference type="ARBA" id="ARBA00023212"/>
    </source>
</evidence>
<dbReference type="GO" id="GO:0046872">
    <property type="term" value="F:metal ion binding"/>
    <property type="evidence" value="ECO:0007669"/>
    <property type="project" value="UniProtKB-KW"/>
</dbReference>
<gene>
    <name evidence="10" type="primary">105314464</name>
</gene>
<dbReference type="GO" id="GO:0005874">
    <property type="term" value="C:microtubule"/>
    <property type="evidence" value="ECO:0007669"/>
    <property type="project" value="UniProtKB-KW"/>
</dbReference>
<dbReference type="eggNOG" id="KOG4239">
    <property type="taxonomic scope" value="Eukaryota"/>
</dbReference>
<dbReference type="SMART" id="SM00314">
    <property type="entry name" value="RA"/>
    <property type="match status" value="1"/>
</dbReference>
<name>A0A1X7VQ56_AMPQE</name>
<proteinExistence type="predicted"/>
<comment type="subcellular location">
    <subcellularLocation>
        <location evidence="1">Cytoplasm</location>
        <location evidence="1">Cytoskeleton</location>
    </subcellularLocation>
</comment>
<dbReference type="PROSITE" id="PS50081">
    <property type="entry name" value="ZF_DAG_PE_2"/>
    <property type="match status" value="1"/>
</dbReference>
<evidence type="ECO:0000259" key="9">
    <source>
        <dbReference type="PROSITE" id="PS50951"/>
    </source>
</evidence>
<dbReference type="Proteomes" id="UP000007879">
    <property type="component" value="Unassembled WGS sequence"/>
</dbReference>
<evidence type="ECO:0008006" key="12">
    <source>
        <dbReference type="Google" id="ProtNLM"/>
    </source>
</evidence>
<evidence type="ECO:0000256" key="4">
    <source>
        <dbReference type="ARBA" id="ARBA00022833"/>
    </source>
</evidence>
<dbReference type="Gene3D" id="3.30.60.20">
    <property type="match status" value="1"/>
</dbReference>
<keyword evidence="2" id="KW-0493">Microtubule</keyword>
<dbReference type="Pfam" id="PF16517">
    <property type="entry name" value="Nore1-SARAH"/>
    <property type="match status" value="1"/>
</dbReference>
<feature type="domain" description="SARAH" evidence="9">
    <location>
        <begin position="526"/>
        <end position="573"/>
    </location>
</feature>
<feature type="region of interest" description="Disordered" evidence="6">
    <location>
        <begin position="574"/>
        <end position="617"/>
    </location>
</feature>
<dbReference type="InterPro" id="IPR029071">
    <property type="entry name" value="Ubiquitin-like_domsf"/>
</dbReference>
<reference evidence="11" key="1">
    <citation type="journal article" date="2010" name="Nature">
        <title>The Amphimedon queenslandica genome and the evolution of animal complexity.</title>
        <authorList>
            <person name="Srivastava M."/>
            <person name="Simakov O."/>
            <person name="Chapman J."/>
            <person name="Fahey B."/>
            <person name="Gauthier M.E."/>
            <person name="Mitros T."/>
            <person name="Richards G.S."/>
            <person name="Conaco C."/>
            <person name="Dacre M."/>
            <person name="Hellsten U."/>
            <person name="Larroux C."/>
            <person name="Putnam N.H."/>
            <person name="Stanke M."/>
            <person name="Adamska M."/>
            <person name="Darling A."/>
            <person name="Degnan S.M."/>
            <person name="Oakley T.H."/>
            <person name="Plachetzki D.C."/>
            <person name="Zhai Y."/>
            <person name="Adamski M."/>
            <person name="Calcino A."/>
            <person name="Cummins S.F."/>
            <person name="Goodstein D.M."/>
            <person name="Harris C."/>
            <person name="Jackson D.J."/>
            <person name="Leys S.P."/>
            <person name="Shu S."/>
            <person name="Woodcroft B.J."/>
            <person name="Vervoort M."/>
            <person name="Kosik K.S."/>
            <person name="Manning G."/>
            <person name="Degnan B.M."/>
            <person name="Rokhsar D.S."/>
        </authorList>
    </citation>
    <scope>NUCLEOTIDE SEQUENCE [LARGE SCALE GENOMIC DNA]</scope>
</reference>
<feature type="domain" description="Phorbol-ester/DAG-type" evidence="7">
    <location>
        <begin position="264"/>
        <end position="315"/>
    </location>
</feature>
<dbReference type="InterPro" id="IPR033614">
    <property type="entry name" value="RASSF1-6"/>
</dbReference>
<dbReference type="InterPro" id="IPR046349">
    <property type="entry name" value="C1-like_sf"/>
</dbReference>
<dbReference type="InterPro" id="IPR000159">
    <property type="entry name" value="RA_dom"/>
</dbReference>
<dbReference type="InterPro" id="IPR011524">
    <property type="entry name" value="SARAH_dom"/>
</dbReference>
<dbReference type="PANTHER" id="PTHR22738:SF10">
    <property type="entry name" value="RAS ASSOCIATION DOMAIN-CONTAINING PROTEIN 1 HOMOLOG"/>
    <property type="match status" value="1"/>
</dbReference>
<dbReference type="InParanoid" id="A0A1X7VQ56"/>
<keyword evidence="5" id="KW-0963">Cytoplasm</keyword>
<dbReference type="CDD" id="cd01778">
    <property type="entry name" value="RA_RASSF1_like"/>
    <property type="match status" value="1"/>
</dbReference>
<dbReference type="AlphaFoldDB" id="A0A1X7VQ56"/>
<keyword evidence="11" id="KW-1185">Reference proteome</keyword>
<feature type="domain" description="Ras-associating" evidence="8">
    <location>
        <begin position="438"/>
        <end position="524"/>
    </location>
</feature>
<evidence type="ECO:0000259" key="7">
    <source>
        <dbReference type="PROSITE" id="PS50081"/>
    </source>
</evidence>
<evidence type="ECO:0000256" key="2">
    <source>
        <dbReference type="ARBA" id="ARBA00022701"/>
    </source>
</evidence>
<feature type="compositionally biased region" description="Basic and acidic residues" evidence="6">
    <location>
        <begin position="129"/>
        <end position="140"/>
    </location>
</feature>
<evidence type="ECO:0000259" key="8">
    <source>
        <dbReference type="PROSITE" id="PS50200"/>
    </source>
</evidence>
<dbReference type="SMART" id="SM00109">
    <property type="entry name" value="C1"/>
    <property type="match status" value="1"/>
</dbReference>
<evidence type="ECO:0000313" key="10">
    <source>
        <dbReference type="EnsemblMetazoa" id="Aqu2.1.42496_001"/>
    </source>
</evidence>
<dbReference type="Gene3D" id="3.10.20.90">
    <property type="entry name" value="Phosphatidylinositol 3-kinase Catalytic Subunit, Chain A, domain 1"/>
    <property type="match status" value="1"/>
</dbReference>
<keyword evidence="5" id="KW-0206">Cytoskeleton</keyword>
<dbReference type="CDD" id="cd00029">
    <property type="entry name" value="C1"/>
    <property type="match status" value="1"/>
</dbReference>
<dbReference type="STRING" id="400682.A0A1X7VQ56"/>
<feature type="region of interest" description="Disordered" evidence="6">
    <location>
        <begin position="89"/>
        <end position="264"/>
    </location>
</feature>
<dbReference type="SUPFAM" id="SSF54236">
    <property type="entry name" value="Ubiquitin-like"/>
    <property type="match status" value="1"/>
</dbReference>
<feature type="compositionally biased region" description="Polar residues" evidence="6">
    <location>
        <begin position="583"/>
        <end position="603"/>
    </location>
</feature>
<dbReference type="EnsemblMetazoa" id="XM_011408646.2">
    <property type="protein sequence ID" value="XP_011406948.2"/>
    <property type="gene ID" value="LOC105314464"/>
</dbReference>
<evidence type="ECO:0000256" key="6">
    <source>
        <dbReference type="SAM" id="MobiDB-lite"/>
    </source>
</evidence>
<keyword evidence="4" id="KW-0862">Zinc</keyword>
<dbReference type="PROSITE" id="PS50200">
    <property type="entry name" value="RA"/>
    <property type="match status" value="1"/>
</dbReference>
<dbReference type="OrthoDB" id="74314at2759"/>
<feature type="compositionally biased region" description="Low complexity" evidence="6">
    <location>
        <begin position="25"/>
        <end position="35"/>
    </location>
</feature>
<evidence type="ECO:0000313" key="11">
    <source>
        <dbReference type="Proteomes" id="UP000007879"/>
    </source>
</evidence>
<keyword evidence="3" id="KW-0479">Metal-binding</keyword>
<feature type="compositionally biased region" description="Low complexity" evidence="6">
    <location>
        <begin position="192"/>
        <end position="203"/>
    </location>
</feature>
<dbReference type="PANTHER" id="PTHR22738">
    <property type="entry name" value="RASSF"/>
    <property type="match status" value="1"/>
</dbReference>
<dbReference type="PROSITE" id="PS50951">
    <property type="entry name" value="SARAH"/>
    <property type="match status" value="1"/>
</dbReference>
<feature type="region of interest" description="Disordered" evidence="6">
    <location>
        <begin position="1"/>
        <end position="38"/>
    </location>
</feature>
<sequence length="617" mass="69389">MSSPTSKRTSWLKEKLSRRTSGTAISNSTIVSNNSSEKDKVLTEVNSLKFEDSKTTRRIDEGNCGGDIRFLVTREEDCVGLYQHEMESDDVGGQTRTTNRKSSGGGVVGRMGVLASPVLGGRSSVRSSVKPDKKFVDSADRPMSTGAITHRSTGKKKMLSVAHNSRTPSPGLERNSSQRSSQRHKLKDNYKSSSPSPRDSSPDQGGAFSKVRDTLRIRKVKKKTSSSKVSGYSVPALDLPSSKYSDPFEPDFNEPDDKNENGNGHDFTFVNVPHYQPEYCDYCQQAAWGHHQVLKCSKCDFICHKKCESRIFMKCSSKVESEALLQQDRTKESLDESMEFNSEKETKSISDGLISSITQPPSDKAILAKKIREYNRRTTPVHHIHIKHRDALIDYQAFVRVHMCIQRPIHVSTGVTRTSWYRLMRPVKERAIDSGIDGGLETAFYLPTDTNRLVHISNVTTTKDLITTLLKKFCITDNPKKFSLYEEYGSDSRRLFDEDHPLQEVLEASIVGRNSKLALRDNLCSTIQWDAFSLPELNNFITILGREESLYADKLRECFLIWKKNLHDELIDKRGADPHRSTSEPSNLTDSTISMLERSTSDPAKNHPIPTATPVKL</sequence>
<dbReference type="Pfam" id="PF00130">
    <property type="entry name" value="C1_1"/>
    <property type="match status" value="1"/>
</dbReference>
<organism evidence="10">
    <name type="scientific">Amphimedon queenslandica</name>
    <name type="common">Sponge</name>
    <dbReference type="NCBI Taxonomy" id="400682"/>
    <lineage>
        <taxon>Eukaryota</taxon>
        <taxon>Metazoa</taxon>
        <taxon>Porifera</taxon>
        <taxon>Demospongiae</taxon>
        <taxon>Heteroscleromorpha</taxon>
        <taxon>Haplosclerida</taxon>
        <taxon>Niphatidae</taxon>
        <taxon>Amphimedon</taxon>
    </lineage>
</organism>
<dbReference type="GO" id="GO:0007165">
    <property type="term" value="P:signal transduction"/>
    <property type="evidence" value="ECO:0007669"/>
    <property type="project" value="InterPro"/>
</dbReference>
<reference evidence="10" key="2">
    <citation type="submission" date="2017-05" db="UniProtKB">
        <authorList>
            <consortium name="EnsemblMetazoa"/>
        </authorList>
    </citation>
    <scope>IDENTIFICATION</scope>
</reference>
<dbReference type="Gene3D" id="1.20.5.110">
    <property type="match status" value="1"/>
</dbReference>
<dbReference type="CDD" id="cd21885">
    <property type="entry name" value="SARAH_RASSF1-like"/>
    <property type="match status" value="1"/>
</dbReference>
<dbReference type="Pfam" id="PF00788">
    <property type="entry name" value="RA"/>
    <property type="match status" value="1"/>
</dbReference>
<dbReference type="SUPFAM" id="SSF57889">
    <property type="entry name" value="Cysteine-rich domain"/>
    <property type="match status" value="1"/>
</dbReference>
<protein>
    <recommendedName>
        <fullName evidence="12">Phorbol-ester/DAG-type domain-containing protein</fullName>
    </recommendedName>
</protein>